<dbReference type="GO" id="GO:0006747">
    <property type="term" value="P:FAD biosynthetic process"/>
    <property type="evidence" value="ECO:0007669"/>
    <property type="project" value="UniProtKB-UniRule"/>
</dbReference>
<dbReference type="SUPFAM" id="SSF52374">
    <property type="entry name" value="Nucleotidylyl transferase"/>
    <property type="match status" value="1"/>
</dbReference>
<dbReference type="PANTHER" id="PTHR22749:SF6">
    <property type="entry name" value="RIBOFLAVIN KINASE"/>
    <property type="match status" value="1"/>
</dbReference>
<keyword evidence="7 15" id="KW-0548">Nucleotidyltransferase</keyword>
<gene>
    <name evidence="17" type="ORF">SAMN05421757_101270</name>
</gene>
<comment type="pathway">
    <text evidence="3 15">Cofactor biosynthesis; FMN biosynthesis; FMN from riboflavin (ATP route): step 1/1.</text>
</comment>
<evidence type="ECO:0000256" key="11">
    <source>
        <dbReference type="ARBA" id="ARBA00022840"/>
    </source>
</evidence>
<evidence type="ECO:0000256" key="7">
    <source>
        <dbReference type="ARBA" id="ARBA00022695"/>
    </source>
</evidence>
<evidence type="ECO:0000256" key="9">
    <source>
        <dbReference type="ARBA" id="ARBA00022777"/>
    </source>
</evidence>
<evidence type="ECO:0000256" key="2">
    <source>
        <dbReference type="ARBA" id="ARBA00004726"/>
    </source>
</evidence>
<dbReference type="GO" id="GO:0003919">
    <property type="term" value="F:FMN adenylyltransferase activity"/>
    <property type="evidence" value="ECO:0007669"/>
    <property type="project" value="UniProtKB-UniRule"/>
</dbReference>
<keyword evidence="6 15" id="KW-0808">Transferase</keyword>
<dbReference type="EC" id="2.7.7.2" evidence="15"/>
<dbReference type="InterPro" id="IPR015865">
    <property type="entry name" value="Riboflavin_kinase_bac/euk"/>
</dbReference>
<keyword evidence="9 15" id="KW-0418">Kinase</keyword>
<dbReference type="GO" id="GO:0009231">
    <property type="term" value="P:riboflavin biosynthetic process"/>
    <property type="evidence" value="ECO:0007669"/>
    <property type="project" value="InterPro"/>
</dbReference>
<dbReference type="Proteomes" id="UP000198426">
    <property type="component" value="Unassembled WGS sequence"/>
</dbReference>
<proteinExistence type="inferred from homology"/>
<keyword evidence="10 15" id="KW-0274">FAD</keyword>
<comment type="catalytic activity">
    <reaction evidence="14 15">
        <text>FMN + ATP + H(+) = FAD + diphosphate</text>
        <dbReference type="Rhea" id="RHEA:17237"/>
        <dbReference type="ChEBI" id="CHEBI:15378"/>
        <dbReference type="ChEBI" id="CHEBI:30616"/>
        <dbReference type="ChEBI" id="CHEBI:33019"/>
        <dbReference type="ChEBI" id="CHEBI:57692"/>
        <dbReference type="ChEBI" id="CHEBI:58210"/>
        <dbReference type="EC" id="2.7.7.2"/>
    </reaction>
</comment>
<comment type="pathway">
    <text evidence="2 15">Cofactor biosynthesis; FAD biosynthesis; FAD from FMN: step 1/1.</text>
</comment>
<evidence type="ECO:0000256" key="13">
    <source>
        <dbReference type="ARBA" id="ARBA00047880"/>
    </source>
</evidence>
<reference evidence="17 18" key="1">
    <citation type="submission" date="2017-06" db="EMBL/GenBank/DDBJ databases">
        <authorList>
            <person name="Kim H.J."/>
            <person name="Triplett B.A."/>
        </authorList>
    </citation>
    <scope>NUCLEOTIDE SEQUENCE [LARGE SCALE GENOMIC DNA]</scope>
    <source>
        <strain evidence="17 18">DSM 29339</strain>
    </source>
</reference>
<evidence type="ECO:0000313" key="17">
    <source>
        <dbReference type="EMBL" id="SNS19060.1"/>
    </source>
</evidence>
<dbReference type="Pfam" id="PF06574">
    <property type="entry name" value="FAD_syn"/>
    <property type="match status" value="1"/>
</dbReference>
<dbReference type="NCBIfam" id="NF004160">
    <property type="entry name" value="PRK05627.1-3"/>
    <property type="match status" value="1"/>
</dbReference>
<sequence length="326" mass="34953">MKRITSLADITDSDRGAFAAIGNFDGVHRGHLTVLDLTRDAAARSGAPLGVLTFEPHPREVFMPDAPPFRLMNAEARAHRLSKLGVDLLFELPFDAQLHGLTHDAFCREVLSDGLGLAGVTVGADFCYGKGRAGNVTTLRDAGRDMGFDVVVAELLGNGSGERVSSTAIREALSAGEPRKAASMLGHWHRLEGPVEHGAKRGRTLGYHTANMSLSGLHQPRYGVYAVLVEVVTGPHAGNYRGVASIGMRPMFDETVPNIETHLFDFSGDLYDAHLSVGLVAYLRPEMKFPGVDALVAQMDADSARAREILSEVPLTGFPTAAIQAE</sequence>
<evidence type="ECO:0000256" key="1">
    <source>
        <dbReference type="ARBA" id="ARBA00002121"/>
    </source>
</evidence>
<dbReference type="GO" id="GO:0009398">
    <property type="term" value="P:FMN biosynthetic process"/>
    <property type="evidence" value="ECO:0007669"/>
    <property type="project" value="UniProtKB-UniRule"/>
</dbReference>
<dbReference type="UniPathway" id="UPA00277">
    <property type="reaction ID" value="UER00407"/>
</dbReference>
<dbReference type="InterPro" id="IPR023465">
    <property type="entry name" value="Riboflavin_kinase_dom_sf"/>
</dbReference>
<evidence type="ECO:0000256" key="5">
    <source>
        <dbReference type="ARBA" id="ARBA00022643"/>
    </source>
</evidence>
<evidence type="ECO:0000256" key="4">
    <source>
        <dbReference type="ARBA" id="ARBA00022630"/>
    </source>
</evidence>
<comment type="similarity">
    <text evidence="15">Belongs to the ribF family.</text>
</comment>
<dbReference type="NCBIfam" id="TIGR00083">
    <property type="entry name" value="ribF"/>
    <property type="match status" value="1"/>
</dbReference>
<evidence type="ECO:0000256" key="10">
    <source>
        <dbReference type="ARBA" id="ARBA00022827"/>
    </source>
</evidence>
<dbReference type="Pfam" id="PF01687">
    <property type="entry name" value="Flavokinase"/>
    <property type="match status" value="1"/>
</dbReference>
<comment type="catalytic activity">
    <reaction evidence="13 15">
        <text>riboflavin + ATP = FMN + ADP + H(+)</text>
        <dbReference type="Rhea" id="RHEA:14357"/>
        <dbReference type="ChEBI" id="CHEBI:15378"/>
        <dbReference type="ChEBI" id="CHEBI:30616"/>
        <dbReference type="ChEBI" id="CHEBI:57986"/>
        <dbReference type="ChEBI" id="CHEBI:58210"/>
        <dbReference type="ChEBI" id="CHEBI:456216"/>
        <dbReference type="EC" id="2.7.1.26"/>
    </reaction>
</comment>
<dbReference type="PANTHER" id="PTHR22749">
    <property type="entry name" value="RIBOFLAVIN KINASE/FMN ADENYLYLTRANSFERASE"/>
    <property type="match status" value="1"/>
</dbReference>
<dbReference type="SMART" id="SM00904">
    <property type="entry name" value="Flavokinase"/>
    <property type="match status" value="1"/>
</dbReference>
<keyword evidence="18" id="KW-1185">Reference proteome</keyword>
<evidence type="ECO:0000256" key="15">
    <source>
        <dbReference type="PIRNR" id="PIRNR004491"/>
    </source>
</evidence>
<dbReference type="EMBL" id="FZOY01000001">
    <property type="protein sequence ID" value="SNS19060.1"/>
    <property type="molecule type" value="Genomic_DNA"/>
</dbReference>
<dbReference type="Gene3D" id="2.40.30.30">
    <property type="entry name" value="Riboflavin kinase-like"/>
    <property type="match status" value="1"/>
</dbReference>
<evidence type="ECO:0000259" key="16">
    <source>
        <dbReference type="SMART" id="SM00904"/>
    </source>
</evidence>
<dbReference type="OrthoDB" id="9803667at2"/>
<keyword evidence="11 15" id="KW-0067">ATP-binding</keyword>
<keyword evidence="4 15" id="KW-0285">Flavoprotein</keyword>
<evidence type="ECO:0000256" key="8">
    <source>
        <dbReference type="ARBA" id="ARBA00022741"/>
    </source>
</evidence>
<evidence type="ECO:0000256" key="6">
    <source>
        <dbReference type="ARBA" id="ARBA00022679"/>
    </source>
</evidence>
<organism evidence="17 18">
    <name type="scientific">Tropicimonas sediminicola</name>
    <dbReference type="NCBI Taxonomy" id="1031541"/>
    <lineage>
        <taxon>Bacteria</taxon>
        <taxon>Pseudomonadati</taxon>
        <taxon>Pseudomonadota</taxon>
        <taxon>Alphaproteobacteria</taxon>
        <taxon>Rhodobacterales</taxon>
        <taxon>Roseobacteraceae</taxon>
        <taxon>Tropicimonas</taxon>
    </lineage>
</organism>
<dbReference type="InterPro" id="IPR014729">
    <property type="entry name" value="Rossmann-like_a/b/a_fold"/>
</dbReference>
<dbReference type="InterPro" id="IPR002606">
    <property type="entry name" value="Riboflavin_kinase_bac"/>
</dbReference>
<accession>A0A239CG28</accession>
<keyword evidence="12" id="KW-0511">Multifunctional enzyme</keyword>
<evidence type="ECO:0000256" key="3">
    <source>
        <dbReference type="ARBA" id="ARBA00005201"/>
    </source>
</evidence>
<evidence type="ECO:0000256" key="12">
    <source>
        <dbReference type="ARBA" id="ARBA00023268"/>
    </source>
</evidence>
<dbReference type="EC" id="2.7.1.26" evidence="15"/>
<keyword evidence="8 15" id="KW-0547">Nucleotide-binding</keyword>
<dbReference type="FunFam" id="3.40.50.620:FF:000021">
    <property type="entry name" value="Riboflavin biosynthesis protein"/>
    <property type="match status" value="1"/>
</dbReference>
<protein>
    <recommendedName>
        <fullName evidence="15">Riboflavin biosynthesis protein</fullName>
    </recommendedName>
    <domain>
        <recommendedName>
            <fullName evidence="15">Riboflavin kinase</fullName>
            <ecNumber evidence="15">2.7.1.26</ecNumber>
        </recommendedName>
        <alternativeName>
            <fullName evidence="15">Flavokinase</fullName>
        </alternativeName>
    </domain>
    <domain>
        <recommendedName>
            <fullName evidence="15">FMN adenylyltransferase</fullName>
            <ecNumber evidence="15">2.7.7.2</ecNumber>
        </recommendedName>
        <alternativeName>
            <fullName evidence="15">FAD pyrophosphorylase</fullName>
        </alternativeName>
        <alternativeName>
            <fullName evidence="15">FAD synthase</fullName>
        </alternativeName>
    </domain>
</protein>
<dbReference type="Gene3D" id="3.40.50.620">
    <property type="entry name" value="HUPs"/>
    <property type="match status" value="1"/>
</dbReference>
<evidence type="ECO:0000313" key="18">
    <source>
        <dbReference type="Proteomes" id="UP000198426"/>
    </source>
</evidence>
<evidence type="ECO:0000256" key="14">
    <source>
        <dbReference type="ARBA" id="ARBA00049494"/>
    </source>
</evidence>
<dbReference type="SUPFAM" id="SSF82114">
    <property type="entry name" value="Riboflavin kinase-like"/>
    <property type="match status" value="1"/>
</dbReference>
<keyword evidence="5 15" id="KW-0288">FMN</keyword>
<dbReference type="CDD" id="cd02064">
    <property type="entry name" value="FAD_synthetase_N"/>
    <property type="match status" value="1"/>
</dbReference>
<dbReference type="InterPro" id="IPR023468">
    <property type="entry name" value="Riboflavin_kinase"/>
</dbReference>
<dbReference type="InterPro" id="IPR015864">
    <property type="entry name" value="FAD_synthase"/>
</dbReference>
<dbReference type="RefSeq" id="WP_089230750.1">
    <property type="nucleotide sequence ID" value="NZ_FZOY01000001.1"/>
</dbReference>
<dbReference type="PIRSF" id="PIRSF004491">
    <property type="entry name" value="FAD_Synth"/>
    <property type="match status" value="1"/>
</dbReference>
<name>A0A239CG28_9RHOB</name>
<dbReference type="GO" id="GO:0008531">
    <property type="term" value="F:riboflavin kinase activity"/>
    <property type="evidence" value="ECO:0007669"/>
    <property type="project" value="UniProtKB-UniRule"/>
</dbReference>
<dbReference type="GO" id="GO:0005524">
    <property type="term" value="F:ATP binding"/>
    <property type="evidence" value="ECO:0007669"/>
    <property type="project" value="UniProtKB-UniRule"/>
</dbReference>
<comment type="function">
    <text evidence="1">Catalyzes the phosphorylation of riboflavin to FMN followed by the adenylation of FMN to FAD.</text>
</comment>
<dbReference type="AlphaFoldDB" id="A0A239CG28"/>
<feature type="domain" description="Riboflavin kinase" evidence="16">
    <location>
        <begin position="184"/>
        <end position="311"/>
    </location>
</feature>
<dbReference type="UniPathway" id="UPA00276">
    <property type="reaction ID" value="UER00406"/>
</dbReference>